<dbReference type="Proteomes" id="UP001210126">
    <property type="component" value="Unassembled WGS sequence"/>
</dbReference>
<dbReference type="AlphaFoldDB" id="A0AB35JAX0"/>
<gene>
    <name evidence="1" type="ORF">PN599_09735</name>
</gene>
<evidence type="ECO:0000313" key="2">
    <source>
        <dbReference type="Proteomes" id="UP001210126"/>
    </source>
</evidence>
<evidence type="ECO:0000313" key="1">
    <source>
        <dbReference type="EMBL" id="MDB9005282.1"/>
    </source>
</evidence>
<organism evidence="1 2">
    <name type="scientific">Parabacteroides distasonis</name>
    <dbReference type="NCBI Taxonomy" id="823"/>
    <lineage>
        <taxon>Bacteria</taxon>
        <taxon>Pseudomonadati</taxon>
        <taxon>Bacteroidota</taxon>
        <taxon>Bacteroidia</taxon>
        <taxon>Bacteroidales</taxon>
        <taxon>Tannerellaceae</taxon>
        <taxon>Parabacteroides</taxon>
    </lineage>
</organism>
<comment type="caution">
    <text evidence="1">The sequence shown here is derived from an EMBL/GenBank/DDBJ whole genome shotgun (WGS) entry which is preliminary data.</text>
</comment>
<proteinExistence type="predicted"/>
<dbReference type="EMBL" id="JAQMPJ010000006">
    <property type="protein sequence ID" value="MDB9005282.1"/>
    <property type="molecule type" value="Genomic_DNA"/>
</dbReference>
<sequence length="271" mass="32497">MTRYGSHAFLFVNLSIGEQEDKYSISIMITQNDLKNAHPKKDREDLSLLPIREATITYLERVSISEYNQTWDENFTYDPFSYSYNTRNTKFYVLKRKKIYFGVLESPDNYTATYVFLLLSENEFENQIQIIKNDIRYIYTTRNGIKNKFYINNNKIETYSLKDKPYYLGNISHVNFHYWHKKLHDIIMPIAKQMSNRRFRFGGLRKSKISILYNKSLSQISNILNIETSLLIKLLKRKSPYLNITESYIMSDYEAEIYKDFFIKLLRKKNK</sequence>
<name>A0AB35JAX0_PARDI</name>
<dbReference type="RefSeq" id="WP_258991122.1">
    <property type="nucleotide sequence ID" value="NZ_JAQDHO010000026.1"/>
</dbReference>
<reference evidence="1" key="1">
    <citation type="submission" date="2023-01" db="EMBL/GenBank/DDBJ databases">
        <title>Human gut microbiome strain richness.</title>
        <authorList>
            <person name="Chen-Liaw A."/>
        </authorList>
    </citation>
    <scope>NUCLEOTIDE SEQUENCE</scope>
    <source>
        <strain evidence="1">RTP21484st1_E5_RTP21484_190118</strain>
    </source>
</reference>
<accession>A0AB35JAX0</accession>
<protein>
    <submittedName>
        <fullName evidence="1">Uncharacterized protein</fullName>
    </submittedName>
</protein>